<gene>
    <name evidence="1" type="ORF">AYC66_09720</name>
    <name evidence="2" type="ORF">BAY09_01855</name>
</gene>
<dbReference type="Proteomes" id="UP000189738">
    <property type="component" value="Chromosome"/>
</dbReference>
<evidence type="ECO:0000313" key="2">
    <source>
        <dbReference type="EMBL" id="OPB49498.1"/>
    </source>
</evidence>
<sequence>MIMENSKKRLQEYSFDNYKLIINFATFEDAELYAQEHQGDLVEIGFTDGADNPLFDDFAKLISNRAVFRVKLPAEYEVLYSHDERFQELAEDILEAMKRKENDVAPEDWLADQNIAPGDRIIILRDGSINTVTTRERIKFLMAGKLYEVAVKLPNK</sequence>
<reference evidence="2" key="2">
    <citation type="submission" date="2016-06" db="EMBL/GenBank/DDBJ databases">
        <authorList>
            <person name="Nicholson A.C."/>
        </authorList>
    </citation>
    <scope>NUCLEOTIDE SEQUENCE [LARGE SCALE GENOMIC DNA]</scope>
    <source>
        <strain evidence="2">E6809</strain>
    </source>
</reference>
<reference evidence="1 3" key="1">
    <citation type="submission" date="2016-02" db="EMBL/GenBank/DDBJ databases">
        <authorList>
            <person name="Nicholson A.C."/>
            <person name="Humrighouse B.W."/>
            <person name="Loparev V."/>
            <person name="Emery B."/>
            <person name="Graziano J."/>
            <person name="McQuiston J.R."/>
        </authorList>
    </citation>
    <scope>NUCLEOTIDE SEQUENCE [LARGE SCALE GENOMIC DNA]</scope>
    <source>
        <strain evidence="1 3">E6809</strain>
    </source>
</reference>
<name>A0A1T3D829_9FLAO</name>
<protein>
    <submittedName>
        <fullName evidence="2">Uncharacterized protein</fullName>
    </submittedName>
</protein>
<proteinExistence type="predicted"/>
<organism evidence="2">
    <name type="scientific">Elizabethkingia anophelis</name>
    <dbReference type="NCBI Taxonomy" id="1117645"/>
    <lineage>
        <taxon>Bacteria</taxon>
        <taxon>Pseudomonadati</taxon>
        <taxon>Bacteroidota</taxon>
        <taxon>Flavobacteriia</taxon>
        <taxon>Flavobacteriales</taxon>
        <taxon>Weeksellaceae</taxon>
        <taxon>Elizabethkingia</taxon>
    </lineage>
</organism>
<accession>A0A1T3D829</accession>
<dbReference type="AlphaFoldDB" id="A0A1T3D829"/>
<dbReference type="EMBL" id="MAHS01000009">
    <property type="protein sequence ID" value="OPB49498.1"/>
    <property type="molecule type" value="Genomic_DNA"/>
</dbReference>
<evidence type="ECO:0000313" key="1">
    <source>
        <dbReference type="EMBL" id="AQX50938.1"/>
    </source>
</evidence>
<dbReference type="EMBL" id="CP014339">
    <property type="protein sequence ID" value="AQX50938.1"/>
    <property type="molecule type" value="Genomic_DNA"/>
</dbReference>
<evidence type="ECO:0000313" key="3">
    <source>
        <dbReference type="Proteomes" id="UP000189738"/>
    </source>
</evidence>